<dbReference type="EMBL" id="CP089983">
    <property type="protein sequence ID" value="WXB06339.1"/>
    <property type="molecule type" value="Genomic_DNA"/>
</dbReference>
<keyword evidence="1 2" id="KW-0732">Signal</keyword>
<dbReference type="Pfam" id="PF03767">
    <property type="entry name" value="Acid_phosphat_B"/>
    <property type="match status" value="1"/>
</dbReference>
<keyword evidence="4" id="KW-1185">Reference proteome</keyword>
<feature type="signal peptide" evidence="2">
    <location>
        <begin position="1"/>
        <end position="29"/>
    </location>
</feature>
<dbReference type="PANTHER" id="PTHR31284">
    <property type="entry name" value="ACID PHOSPHATASE-LIKE PROTEIN"/>
    <property type="match status" value="1"/>
</dbReference>
<sequence>MTWSFKAVRRIGGGLALAAWAMVSPAAMAAEVSYEEWQRDVEEAVSGVVPYLQDRLSGGGSNLAIVLDIDNTALVSSDFPEESGQANAPVLDAARWAHDHGYAILFVSYRAEGARNSTIRALEGVGYAVDGLCLRNGSGGRAASKQRCRREFASSGYTITANIGNLDTDLQGGDYERGFKLPDYGVLQ</sequence>
<dbReference type="InterPro" id="IPR023214">
    <property type="entry name" value="HAD_sf"/>
</dbReference>
<dbReference type="Proteomes" id="UP001374803">
    <property type="component" value="Chromosome"/>
</dbReference>
<dbReference type="InterPro" id="IPR036412">
    <property type="entry name" value="HAD-like_sf"/>
</dbReference>
<dbReference type="PANTHER" id="PTHR31284:SF10">
    <property type="entry name" value="ACID PHOSPHATASE-LIKE PROTEIN"/>
    <property type="match status" value="1"/>
</dbReference>
<protein>
    <submittedName>
        <fullName evidence="3">HAD family acid phosphatase</fullName>
    </submittedName>
</protein>
<evidence type="ECO:0000256" key="2">
    <source>
        <dbReference type="SAM" id="SignalP"/>
    </source>
</evidence>
<evidence type="ECO:0000256" key="1">
    <source>
        <dbReference type="ARBA" id="ARBA00022729"/>
    </source>
</evidence>
<dbReference type="RefSeq" id="WP_394835985.1">
    <property type="nucleotide sequence ID" value="NZ_CP089983.1"/>
</dbReference>
<reference evidence="3" key="1">
    <citation type="submission" date="2021-12" db="EMBL/GenBank/DDBJ databases">
        <title>Discovery of the Pendulisporaceae a myxobacterial family with distinct sporulation behavior and unique specialized metabolism.</title>
        <authorList>
            <person name="Garcia R."/>
            <person name="Popoff A."/>
            <person name="Bader C.D."/>
            <person name="Loehr J."/>
            <person name="Walesch S."/>
            <person name="Walt C."/>
            <person name="Boldt J."/>
            <person name="Bunk B."/>
            <person name="Haeckl F.J.F.P.J."/>
            <person name="Gunesch A.P."/>
            <person name="Birkelbach J."/>
            <person name="Nuebel U."/>
            <person name="Pietschmann T."/>
            <person name="Bach T."/>
            <person name="Mueller R."/>
        </authorList>
    </citation>
    <scope>NUCLEOTIDE SEQUENCE</scope>
    <source>
        <strain evidence="3">MSr11367</strain>
    </source>
</reference>
<evidence type="ECO:0000313" key="4">
    <source>
        <dbReference type="Proteomes" id="UP001374803"/>
    </source>
</evidence>
<name>A0ABZ2L5W6_9BACT</name>
<evidence type="ECO:0000313" key="3">
    <source>
        <dbReference type="EMBL" id="WXB06339.1"/>
    </source>
</evidence>
<proteinExistence type="predicted"/>
<dbReference type="SUPFAM" id="SSF56784">
    <property type="entry name" value="HAD-like"/>
    <property type="match status" value="1"/>
</dbReference>
<feature type="chain" id="PRO_5046645919" evidence="2">
    <location>
        <begin position="30"/>
        <end position="188"/>
    </location>
</feature>
<accession>A0ABZ2L5W6</accession>
<dbReference type="Gene3D" id="3.40.50.1000">
    <property type="entry name" value="HAD superfamily/HAD-like"/>
    <property type="match status" value="1"/>
</dbReference>
<gene>
    <name evidence="3" type="ORF">LVJ94_03645</name>
</gene>
<dbReference type="InterPro" id="IPR005519">
    <property type="entry name" value="Acid_phosphat_B-like"/>
</dbReference>
<organism evidence="3 4">
    <name type="scientific">Pendulispora rubella</name>
    <dbReference type="NCBI Taxonomy" id="2741070"/>
    <lineage>
        <taxon>Bacteria</taxon>
        <taxon>Pseudomonadati</taxon>
        <taxon>Myxococcota</taxon>
        <taxon>Myxococcia</taxon>
        <taxon>Myxococcales</taxon>
        <taxon>Sorangiineae</taxon>
        <taxon>Pendulisporaceae</taxon>
        <taxon>Pendulispora</taxon>
    </lineage>
</organism>